<dbReference type="PANTHER" id="PTHR28630">
    <property type="match status" value="1"/>
</dbReference>
<dbReference type="Pfam" id="PF13911">
    <property type="entry name" value="AhpC-TSA_2"/>
    <property type="match status" value="1"/>
</dbReference>
<dbReference type="FunFam" id="3.40.30.10:FF:000404">
    <property type="entry name" value="WGS project CABT00000000 data, contig 2.14"/>
    <property type="match status" value="1"/>
</dbReference>
<keyword evidence="3" id="KW-1185">Reference proteome</keyword>
<dbReference type="InterPro" id="IPR032801">
    <property type="entry name" value="PXL2A/B/C"/>
</dbReference>
<evidence type="ECO:0000313" key="2">
    <source>
        <dbReference type="EMBL" id="KAF2972505.1"/>
    </source>
</evidence>
<dbReference type="EMBL" id="WUBL01000006">
    <property type="protein sequence ID" value="KAF2972505.1"/>
    <property type="molecule type" value="Genomic_DNA"/>
</dbReference>
<evidence type="ECO:0000256" key="1">
    <source>
        <dbReference type="SAM" id="MobiDB-lite"/>
    </source>
</evidence>
<dbReference type="Gene3D" id="3.40.30.10">
    <property type="entry name" value="Glutaredoxin"/>
    <property type="match status" value="1"/>
</dbReference>
<proteinExistence type="predicted"/>
<name>A0A7C8IYU2_9PEZI</name>
<feature type="compositionally biased region" description="Polar residues" evidence="1">
    <location>
        <begin position="1"/>
        <end position="22"/>
    </location>
</feature>
<sequence length="336" mass="36639">MATPSNSDGANALSASEKQTGPVSGGIVEAATEKTDGIGQISTDDEIVNPPDFKGEVETNNEIPSTQVLKRIEDYTVIDHIGKTHPFKSLYSGRNVARRILVIFIRHFFCGNCQEYLRTVASSITPEALLGLPVSTFIVVVGCGSHKLIDSYVKETGCPFPVYADPTRRLYQELGMVSTLHLGERPAYMQNKTVVHTVMSGIRQGLKQVTTGLVTKMGDQRQVGGEFLFEPASRTLETPISSPLPDDDDDDEGQSSSGRSAVEEKCVTWCHRMRTTRDHAEIPELMEILGLDGDGEPARDLKRWRKALAARKGTGLSMASQMVRRSVDTAKTAGSP</sequence>
<feature type="region of interest" description="Disordered" evidence="1">
    <location>
        <begin position="1"/>
        <end position="29"/>
    </location>
</feature>
<dbReference type="OrthoDB" id="40334at2759"/>
<protein>
    <submittedName>
        <fullName evidence="2">Uncharacterized protein</fullName>
    </submittedName>
</protein>
<dbReference type="InterPro" id="IPR036249">
    <property type="entry name" value="Thioredoxin-like_sf"/>
</dbReference>
<feature type="region of interest" description="Disordered" evidence="1">
    <location>
        <begin position="315"/>
        <end position="336"/>
    </location>
</feature>
<dbReference type="Proteomes" id="UP000481858">
    <property type="component" value="Unassembled WGS sequence"/>
</dbReference>
<reference evidence="2 3" key="1">
    <citation type="submission" date="2019-12" db="EMBL/GenBank/DDBJ databases">
        <title>Draft genome sequence of the ascomycete Xylaria multiplex DSM 110363.</title>
        <authorList>
            <person name="Buettner E."/>
            <person name="Kellner H."/>
        </authorList>
    </citation>
    <scope>NUCLEOTIDE SEQUENCE [LARGE SCALE GENOMIC DNA]</scope>
    <source>
        <strain evidence="2 3">DSM 110363</strain>
    </source>
</reference>
<evidence type="ECO:0000313" key="3">
    <source>
        <dbReference type="Proteomes" id="UP000481858"/>
    </source>
</evidence>
<dbReference type="InParanoid" id="A0A7C8IYU2"/>
<comment type="caution">
    <text evidence="2">The sequence shown here is derived from an EMBL/GenBank/DDBJ whole genome shotgun (WGS) entry which is preliminary data.</text>
</comment>
<dbReference type="AlphaFoldDB" id="A0A7C8IYU2"/>
<accession>A0A7C8IYU2</accession>
<organism evidence="2 3">
    <name type="scientific">Xylaria multiplex</name>
    <dbReference type="NCBI Taxonomy" id="323545"/>
    <lineage>
        <taxon>Eukaryota</taxon>
        <taxon>Fungi</taxon>
        <taxon>Dikarya</taxon>
        <taxon>Ascomycota</taxon>
        <taxon>Pezizomycotina</taxon>
        <taxon>Sordariomycetes</taxon>
        <taxon>Xylariomycetidae</taxon>
        <taxon>Xylariales</taxon>
        <taxon>Xylariaceae</taxon>
        <taxon>Xylaria</taxon>
    </lineage>
</organism>
<dbReference type="SUPFAM" id="SSF52833">
    <property type="entry name" value="Thioredoxin-like"/>
    <property type="match status" value="1"/>
</dbReference>
<gene>
    <name evidence="2" type="ORF">GQX73_g1061</name>
</gene>
<dbReference type="PANTHER" id="PTHR28630:SF3">
    <property type="entry name" value="PEROXIREDOXIN-LIKE 2C"/>
    <property type="match status" value="1"/>
</dbReference>
<feature type="region of interest" description="Disordered" evidence="1">
    <location>
        <begin position="234"/>
        <end position="263"/>
    </location>
</feature>
<dbReference type="CDD" id="cd02970">
    <property type="entry name" value="PRX_like2"/>
    <property type="match status" value="1"/>
</dbReference>